<dbReference type="RefSeq" id="WP_015183121.1">
    <property type="nucleotide sequence ID" value="NC_019738.1"/>
</dbReference>
<dbReference type="PROSITE" id="PS50293">
    <property type="entry name" value="TPR_REGION"/>
    <property type="match status" value="1"/>
</dbReference>
<sequence>MRLPRIGLTALITILATIVNVDLGFPGLGQFIQNPRAKIPSSQVLAQTPDSRKAEADRLIEQGIEQYRTSQFEAALQSWQQALIIYREIKDRLGERNALNNLGIAYYSLGDYTKAIEYQQQSLAIAREIKDRRGEGQSLGNLGNAYHALGEYAKAIDYQQQSLAIAREIKDRLGEGESLGSLGLAYSSLGEYAKAIEYHQQHLAISREIKDRFGEGAALGNLGNAYHSLRDYAKAIEYQQQSLAIAREIKDRRGEGQSLGNLGNAYYSLGDYAKAIDYQQQRLAITREIKDRRGEGQSLSNLGNAYYSLGDYAKGIEYYQQTLAIVREIGDKNWEGLVLNILAFALQKLRERSDNVEADIPIQQSAEVDIPIQQGAEADRLFQQGIQQYQTSQFEAALQSWQQALIIYREIKDRPGEGNALGNLGEAYRNLGDYAKAIEYQQQRLAIAREIKDRQGEGYALGNLGNAYNSLGDYAKAIDYYQQSLAISREIKDRLGEGQSLGNLGAAYRSLGDYAKAIEYHQQHLAISREIKDRLGQGQSLSNLGNAYYSLGDYAKAIEYQQQRLAIAREIKDRLGEGHSLGSLGLAYQDLGDYVQAIEYHQQSLAIAREIKDRLGEGTSLGHLGAAYYSLGDYPKAIDYQQQRLAIAREIKDCQGEGASLGGLGNAYYSLGDYAIAIDYQQQRLAIAREIKDRKGEGASLSGLGNAYYSLGDYAKAIEYYQQDLAIAREIKNRQGEGQSLNNLGLALFKSSNLPEAEKTLRAGIETWESQRERLGNNDAYKVSIFEEQARTYRTLQQVLIAQNNPNAALEVAERGRARAFVELLRQRNATTSDSANSPLAPPTLEQLQQIAKQQNATLVEYSIIYNDFKIKGKEEWKESELYIWVIKPTGEITFRKTDLKPLWQQQNTSLAELVTMSRESIGVRSRGLGAVAKVDDATQTNRLQQLYQILIQPIADLLPTNPEARVIFIPQSSLFLVPFPALKDEQGKYLIEKHTILTSPSIQVLELTRKQRENLPPLTKGGTGGVNLVVGNPTMPSVPPYPGEKPQQLAPLPGAEEEAKAIAPLLNTQPLIGNQATESAVKQLLPKARIIHLATHGLLDDIRGIGSAIALTPDSSSSPLAKGGQEGGNGLLTAEEILDLKLNAELVVLSACDTGRGRITGDGVVGLSRSLISAGVSSVIVSLWSVPDAPTASLMTEFYNNIQQRQLDKAQALRQAMLTTMKQHPNPKNWAAFTLIGEAK</sequence>
<organism evidence="3 4">
    <name type="scientific">Allocoleopsis franciscana PCC 7113</name>
    <dbReference type="NCBI Taxonomy" id="1173027"/>
    <lineage>
        <taxon>Bacteria</taxon>
        <taxon>Bacillati</taxon>
        <taxon>Cyanobacteriota</taxon>
        <taxon>Cyanophyceae</taxon>
        <taxon>Coleofasciculales</taxon>
        <taxon>Coleofasciculaceae</taxon>
        <taxon>Allocoleopsis</taxon>
        <taxon>Allocoleopsis franciscana</taxon>
    </lineage>
</organism>
<dbReference type="eggNOG" id="COG4995">
    <property type="taxonomic scope" value="Bacteria"/>
</dbReference>
<proteinExistence type="predicted"/>
<dbReference type="InterPro" id="IPR024983">
    <property type="entry name" value="CHAT_dom"/>
</dbReference>
<feature type="repeat" description="TPR" evidence="1">
    <location>
        <begin position="296"/>
        <end position="329"/>
    </location>
</feature>
<dbReference type="STRING" id="1173027.Mic7113_3239"/>
<feature type="repeat" description="TPR" evidence="1">
    <location>
        <begin position="256"/>
        <end position="289"/>
    </location>
</feature>
<dbReference type="EMBL" id="CP003630">
    <property type="protein sequence ID" value="AFZ18977.1"/>
    <property type="molecule type" value="Genomic_DNA"/>
</dbReference>
<keyword evidence="1" id="KW-0802">TPR repeat</keyword>
<feature type="repeat" description="TPR" evidence="1">
    <location>
        <begin position="96"/>
        <end position="129"/>
    </location>
</feature>
<keyword evidence="4" id="KW-1185">Reference proteome</keyword>
<accession>K9WHH4</accession>
<feature type="repeat" description="TPR" evidence="1">
    <location>
        <begin position="418"/>
        <end position="451"/>
    </location>
</feature>
<name>K9WHH4_9CYAN</name>
<dbReference type="OrthoDB" id="443153at2"/>
<feature type="domain" description="CHAT" evidence="2">
    <location>
        <begin position="943"/>
        <end position="1239"/>
    </location>
</feature>
<evidence type="ECO:0000259" key="2">
    <source>
        <dbReference type="Pfam" id="PF12770"/>
    </source>
</evidence>
<feature type="repeat" description="TPR" evidence="1">
    <location>
        <begin position="698"/>
        <end position="731"/>
    </location>
</feature>
<dbReference type="eggNOG" id="COG3903">
    <property type="taxonomic scope" value="Bacteria"/>
</dbReference>
<dbReference type="Pfam" id="PF13374">
    <property type="entry name" value="TPR_10"/>
    <property type="match status" value="2"/>
</dbReference>
<feature type="repeat" description="TPR" evidence="1">
    <location>
        <begin position="578"/>
        <end position="611"/>
    </location>
</feature>
<dbReference type="InterPro" id="IPR011990">
    <property type="entry name" value="TPR-like_helical_dom_sf"/>
</dbReference>
<dbReference type="Gene3D" id="1.25.40.10">
    <property type="entry name" value="Tetratricopeptide repeat domain"/>
    <property type="match status" value="5"/>
</dbReference>
<dbReference type="PATRIC" id="fig|1173027.3.peg.3571"/>
<dbReference type="SUPFAM" id="SSF48452">
    <property type="entry name" value="TPR-like"/>
    <property type="match status" value="4"/>
</dbReference>
<dbReference type="Pfam" id="PF13424">
    <property type="entry name" value="TPR_12"/>
    <property type="match status" value="8"/>
</dbReference>
<dbReference type="AlphaFoldDB" id="K9WHH4"/>
<gene>
    <name evidence="3" type="ORF">Mic7113_3239</name>
</gene>
<dbReference type="Proteomes" id="UP000010471">
    <property type="component" value="Chromosome"/>
</dbReference>
<feature type="repeat" description="TPR" evidence="1">
    <location>
        <begin position="498"/>
        <end position="531"/>
    </location>
</feature>
<dbReference type="InterPro" id="IPR019734">
    <property type="entry name" value="TPR_rpt"/>
</dbReference>
<protein>
    <recommendedName>
        <fullName evidence="2">CHAT domain-containing protein</fullName>
    </recommendedName>
</protein>
<dbReference type="KEGG" id="mic:Mic7113_3239"/>
<feature type="repeat" description="TPR" evidence="1">
    <location>
        <begin position="176"/>
        <end position="209"/>
    </location>
</feature>
<dbReference type="eggNOG" id="COG0457">
    <property type="taxonomic scope" value="Bacteria"/>
</dbReference>
<feature type="repeat" description="TPR" evidence="1">
    <location>
        <begin position="136"/>
        <end position="169"/>
    </location>
</feature>
<feature type="repeat" description="TPR" evidence="1">
    <location>
        <begin position="216"/>
        <end position="249"/>
    </location>
</feature>
<feature type="repeat" description="TPR" evidence="1">
    <location>
        <begin position="538"/>
        <end position="571"/>
    </location>
</feature>
<dbReference type="SMART" id="SM00028">
    <property type="entry name" value="TPR"/>
    <property type="match status" value="17"/>
</dbReference>
<dbReference type="PANTHER" id="PTHR10098">
    <property type="entry name" value="RAPSYN-RELATED"/>
    <property type="match status" value="1"/>
</dbReference>
<dbReference type="PANTHER" id="PTHR10098:SF108">
    <property type="entry name" value="TETRATRICOPEPTIDE REPEAT PROTEIN 28"/>
    <property type="match status" value="1"/>
</dbReference>
<evidence type="ECO:0000256" key="1">
    <source>
        <dbReference type="PROSITE-ProRule" id="PRU00339"/>
    </source>
</evidence>
<dbReference type="HOGENOM" id="CLU_002404_0_1_3"/>
<evidence type="ECO:0000313" key="4">
    <source>
        <dbReference type="Proteomes" id="UP000010471"/>
    </source>
</evidence>
<feature type="repeat" description="TPR" evidence="1">
    <location>
        <begin position="458"/>
        <end position="491"/>
    </location>
</feature>
<dbReference type="PROSITE" id="PS50005">
    <property type="entry name" value="TPR"/>
    <property type="match status" value="12"/>
</dbReference>
<reference evidence="3 4" key="1">
    <citation type="submission" date="2012-06" db="EMBL/GenBank/DDBJ databases">
        <title>Finished chromosome of genome of Microcoleus sp. PCC 7113.</title>
        <authorList>
            <consortium name="US DOE Joint Genome Institute"/>
            <person name="Gugger M."/>
            <person name="Coursin T."/>
            <person name="Rippka R."/>
            <person name="Tandeau De Marsac N."/>
            <person name="Huntemann M."/>
            <person name="Wei C.-L."/>
            <person name="Han J."/>
            <person name="Detter J.C."/>
            <person name="Han C."/>
            <person name="Tapia R."/>
            <person name="Chen A."/>
            <person name="Kyrpides N."/>
            <person name="Mavromatis K."/>
            <person name="Markowitz V."/>
            <person name="Szeto E."/>
            <person name="Ivanova N."/>
            <person name="Pagani I."/>
            <person name="Pati A."/>
            <person name="Goodwin L."/>
            <person name="Nordberg H.P."/>
            <person name="Cantor M.N."/>
            <person name="Hua S.X."/>
            <person name="Woyke T."/>
            <person name="Kerfeld C.A."/>
        </authorList>
    </citation>
    <scope>NUCLEOTIDE SEQUENCE [LARGE SCALE GENOMIC DNA]</scope>
    <source>
        <strain evidence="3 4">PCC 7113</strain>
    </source>
</reference>
<dbReference type="Pfam" id="PF12770">
    <property type="entry name" value="CHAT"/>
    <property type="match status" value="1"/>
</dbReference>
<evidence type="ECO:0000313" key="3">
    <source>
        <dbReference type="EMBL" id="AFZ18977.1"/>
    </source>
</evidence>